<proteinExistence type="predicted"/>
<evidence type="ECO:0000259" key="1">
    <source>
        <dbReference type="Pfam" id="PF01609"/>
    </source>
</evidence>
<name>A0A840WUM4_9ACTN</name>
<dbReference type="Pfam" id="PF01609">
    <property type="entry name" value="DDE_Tnp_1"/>
    <property type="match status" value="1"/>
</dbReference>
<dbReference type="GO" id="GO:0004803">
    <property type="term" value="F:transposase activity"/>
    <property type="evidence" value="ECO:0007669"/>
    <property type="project" value="InterPro"/>
</dbReference>
<dbReference type="InterPro" id="IPR051698">
    <property type="entry name" value="Transposase_11-like"/>
</dbReference>
<sequence>MRPQSAMPATGPVDLLGKLARLADPRSPRGRRHSMASVLFCALCAMLAGARHLRAIGQWADAAPQHTLARLGCRISCPALGVRTAPSPATIRRVLLALDPEALAALARPDVLEVVAVDGKTLRGSATPAEAAVHLLAALTPDRRLVAQVRVPAGTSEIDALAVLLDGVDLTGVVVTADALHTQTDTATHLVEKLHADYVLTVKRNQKTLFSQVKALPWAQAPTLATTRERGHGRAETRTVKAIDLAGRTDFPHAVQAVRLRRHVKDLRTGKVSWTLAYAVTSLEVERADAARIGALVRGHWGIEAWHHVKDVSLGEDGCKVRCGHAPDNLAVLRALALGFLGRLGQDTVPDAIRWVSYEAFIRPLDVIGLR</sequence>
<dbReference type="AlphaFoldDB" id="A0A840WUM4"/>
<dbReference type="PANTHER" id="PTHR30298:SF0">
    <property type="entry name" value="PROTEIN YBFL-RELATED"/>
    <property type="match status" value="1"/>
</dbReference>
<gene>
    <name evidence="3" type="ORF">HNR07_000736</name>
    <name evidence="4" type="ORF">HNR07_006383</name>
</gene>
<dbReference type="RefSeq" id="WP_246420055.1">
    <property type="nucleotide sequence ID" value="NZ_JACHDO010000001.1"/>
</dbReference>
<evidence type="ECO:0000313" key="4">
    <source>
        <dbReference type="EMBL" id="MBB5495246.1"/>
    </source>
</evidence>
<reference evidence="4 5" key="1">
    <citation type="submission" date="2020-08" db="EMBL/GenBank/DDBJ databases">
        <title>Sequencing the genomes of 1000 actinobacteria strains.</title>
        <authorList>
            <person name="Klenk H.-P."/>
        </authorList>
    </citation>
    <scope>NUCLEOTIDE SEQUENCE [LARGE SCALE GENOMIC DNA]</scope>
    <source>
        <strain evidence="4 5">DSM 44598</strain>
    </source>
</reference>
<dbReference type="Proteomes" id="UP000579647">
    <property type="component" value="Unassembled WGS sequence"/>
</dbReference>
<evidence type="ECO:0000259" key="2">
    <source>
        <dbReference type="Pfam" id="PF13808"/>
    </source>
</evidence>
<comment type="caution">
    <text evidence="4">The sequence shown here is derived from an EMBL/GenBank/DDBJ whole genome shotgun (WGS) entry which is preliminary data.</text>
</comment>
<dbReference type="InterPro" id="IPR032806">
    <property type="entry name" value="YbfD_N"/>
</dbReference>
<accession>A0A840WUM4</accession>
<feature type="domain" description="Transposase IS4-like" evidence="1">
    <location>
        <begin position="113"/>
        <end position="338"/>
    </location>
</feature>
<dbReference type="Pfam" id="PF13808">
    <property type="entry name" value="DDE_Tnp_1_assoc"/>
    <property type="match status" value="1"/>
</dbReference>
<evidence type="ECO:0000313" key="5">
    <source>
        <dbReference type="Proteomes" id="UP000579647"/>
    </source>
</evidence>
<organism evidence="4 5">
    <name type="scientific">Nocardiopsis metallicus</name>
    <dbReference type="NCBI Taxonomy" id="179819"/>
    <lineage>
        <taxon>Bacteria</taxon>
        <taxon>Bacillati</taxon>
        <taxon>Actinomycetota</taxon>
        <taxon>Actinomycetes</taxon>
        <taxon>Streptosporangiales</taxon>
        <taxon>Nocardiopsidaceae</taxon>
        <taxon>Nocardiopsis</taxon>
    </lineage>
</organism>
<dbReference type="NCBIfam" id="NF033564">
    <property type="entry name" value="transpos_ISAs1"/>
    <property type="match status" value="1"/>
</dbReference>
<dbReference type="InterPro" id="IPR047647">
    <property type="entry name" value="ISAs1_transpos"/>
</dbReference>
<evidence type="ECO:0000313" key="3">
    <source>
        <dbReference type="EMBL" id="MBB5489599.1"/>
    </source>
</evidence>
<dbReference type="EMBL" id="JACHDO010000001">
    <property type="protein sequence ID" value="MBB5489599.1"/>
    <property type="molecule type" value="Genomic_DNA"/>
</dbReference>
<dbReference type="EMBL" id="JACHDO010000001">
    <property type="protein sequence ID" value="MBB5495246.1"/>
    <property type="molecule type" value="Genomic_DNA"/>
</dbReference>
<dbReference type="GO" id="GO:0006313">
    <property type="term" value="P:DNA transposition"/>
    <property type="evidence" value="ECO:0007669"/>
    <property type="project" value="InterPro"/>
</dbReference>
<feature type="domain" description="H repeat-associated protein N-terminal" evidence="2">
    <location>
        <begin position="18"/>
        <end position="105"/>
    </location>
</feature>
<dbReference type="PANTHER" id="PTHR30298">
    <property type="entry name" value="H REPEAT-ASSOCIATED PREDICTED TRANSPOSASE"/>
    <property type="match status" value="1"/>
</dbReference>
<dbReference type="InterPro" id="IPR002559">
    <property type="entry name" value="Transposase_11"/>
</dbReference>
<protein>
    <submittedName>
        <fullName evidence="4">Putative transposase YbfD/YdcC</fullName>
    </submittedName>
</protein>
<dbReference type="GO" id="GO:0003677">
    <property type="term" value="F:DNA binding"/>
    <property type="evidence" value="ECO:0007669"/>
    <property type="project" value="InterPro"/>
</dbReference>
<keyword evidence="5" id="KW-1185">Reference proteome</keyword>